<dbReference type="Proteomes" id="UP001057402">
    <property type="component" value="Chromosome 7"/>
</dbReference>
<name>A0ACB9NRR7_9MYRT</name>
<keyword evidence="2" id="KW-1185">Reference proteome</keyword>
<protein>
    <submittedName>
        <fullName evidence="1">Uncharacterized protein</fullName>
    </submittedName>
</protein>
<comment type="caution">
    <text evidence="1">The sequence shown here is derived from an EMBL/GenBank/DDBJ whole genome shotgun (WGS) entry which is preliminary data.</text>
</comment>
<gene>
    <name evidence="1" type="ORF">MLD38_023930</name>
</gene>
<reference evidence="2" key="1">
    <citation type="journal article" date="2023" name="Front. Plant Sci.">
        <title>Chromosomal-level genome assembly of Melastoma candidum provides insights into trichome evolution.</title>
        <authorList>
            <person name="Zhong Y."/>
            <person name="Wu W."/>
            <person name="Sun C."/>
            <person name="Zou P."/>
            <person name="Liu Y."/>
            <person name="Dai S."/>
            <person name="Zhou R."/>
        </authorList>
    </citation>
    <scope>NUCLEOTIDE SEQUENCE [LARGE SCALE GENOMIC DNA]</scope>
</reference>
<accession>A0ACB9NRR7</accession>
<evidence type="ECO:0000313" key="2">
    <source>
        <dbReference type="Proteomes" id="UP001057402"/>
    </source>
</evidence>
<evidence type="ECO:0000313" key="1">
    <source>
        <dbReference type="EMBL" id="KAI4338925.1"/>
    </source>
</evidence>
<dbReference type="EMBL" id="CM042886">
    <property type="protein sequence ID" value="KAI4338925.1"/>
    <property type="molecule type" value="Genomic_DNA"/>
</dbReference>
<proteinExistence type="predicted"/>
<organism evidence="1 2">
    <name type="scientific">Melastoma candidum</name>
    <dbReference type="NCBI Taxonomy" id="119954"/>
    <lineage>
        <taxon>Eukaryota</taxon>
        <taxon>Viridiplantae</taxon>
        <taxon>Streptophyta</taxon>
        <taxon>Embryophyta</taxon>
        <taxon>Tracheophyta</taxon>
        <taxon>Spermatophyta</taxon>
        <taxon>Magnoliopsida</taxon>
        <taxon>eudicotyledons</taxon>
        <taxon>Gunneridae</taxon>
        <taxon>Pentapetalae</taxon>
        <taxon>rosids</taxon>
        <taxon>malvids</taxon>
        <taxon>Myrtales</taxon>
        <taxon>Melastomataceae</taxon>
        <taxon>Melastomatoideae</taxon>
        <taxon>Melastomateae</taxon>
        <taxon>Melastoma</taxon>
    </lineage>
</organism>
<sequence length="222" mass="24468">MKEALGNKSNLGGCRDCPLPLPPQPRQGSFRLIKTEDGFFSRLLSKETSSLANPSFLVYYDGIPGSIPFLWETRPGTPKHVLHDEPLPPLTPPPSYYTKPGGNHGLAGAAKKSRLWWSSALLRSLVRRKPKTGHTINLSAHLDFSSSALSTSSSSSSMAMLSGRRGWRLLCQGSMSSDSRIEDGELEKPFGTPWPRPSPSHGSRKKWRSLSSISRCFSLNYQ</sequence>